<keyword evidence="5" id="KW-0862">Zinc</keyword>
<evidence type="ECO:0000313" key="11">
    <source>
        <dbReference type="Proteomes" id="UP000738349"/>
    </source>
</evidence>
<dbReference type="PROSITE" id="PS50157">
    <property type="entry name" value="ZINC_FINGER_C2H2_2"/>
    <property type="match status" value="1"/>
</dbReference>
<dbReference type="InterPro" id="IPR036236">
    <property type="entry name" value="Znf_C2H2_sf"/>
</dbReference>
<dbReference type="GO" id="GO:0000981">
    <property type="term" value="F:DNA-binding transcription factor activity, RNA polymerase II-specific"/>
    <property type="evidence" value="ECO:0007669"/>
    <property type="project" value="InterPro"/>
</dbReference>
<dbReference type="InterPro" id="IPR051059">
    <property type="entry name" value="VerF-like"/>
</dbReference>
<feature type="domain" description="Zn(2)-C6 fungal-type" evidence="8">
    <location>
        <begin position="86"/>
        <end position="115"/>
    </location>
</feature>
<keyword evidence="11" id="KW-1185">Reference proteome</keyword>
<evidence type="ECO:0000256" key="1">
    <source>
        <dbReference type="ARBA" id="ARBA00004123"/>
    </source>
</evidence>
<organism evidence="10 11">
    <name type="scientific">Dactylonectria macrodidyma</name>
    <dbReference type="NCBI Taxonomy" id="307937"/>
    <lineage>
        <taxon>Eukaryota</taxon>
        <taxon>Fungi</taxon>
        <taxon>Dikarya</taxon>
        <taxon>Ascomycota</taxon>
        <taxon>Pezizomycotina</taxon>
        <taxon>Sordariomycetes</taxon>
        <taxon>Hypocreomycetidae</taxon>
        <taxon>Hypocreales</taxon>
        <taxon>Nectriaceae</taxon>
        <taxon>Dactylonectria</taxon>
    </lineage>
</organism>
<dbReference type="InterPro" id="IPR007219">
    <property type="entry name" value="XnlR_reg_dom"/>
</dbReference>
<dbReference type="SMART" id="SM00355">
    <property type="entry name" value="ZnF_C2H2"/>
    <property type="match status" value="2"/>
</dbReference>
<gene>
    <name evidence="10" type="ORF">EDB81DRAFT_783785</name>
</gene>
<evidence type="ECO:0000256" key="7">
    <source>
        <dbReference type="PROSITE-ProRule" id="PRU00042"/>
    </source>
</evidence>
<dbReference type="PANTHER" id="PTHR40626">
    <property type="entry name" value="MIP31509P"/>
    <property type="match status" value="1"/>
</dbReference>
<sequence length="741" mass="84540">MASPLLPSTSAFSCSTCSASFSRREHLQRHLLSHSSDRSFHCIFCEQSFYRRDVLKRHWTSCRQRIDANVDIPTLSQQVRGKKRKSCDRCVRLKRACDQKKPCQTCLARKERCLYNRVAHREPSSSPIATLPPPQRVSLEDLVHHTGREENQGSIENQFDETAITSQINTFLIDEEQATWDSVATLPLQLQNASPTSTSLIGQEMGNRLCDQANMFNVALPPASAVSTLTLNPGWAFPFLSRFTPSSGLLSCFECGTVSERQKLVQNHSDLYYSSSGDFVASNVIISDTEASWTTPAALQRPNFSSEWIPISNNPLLKLTNEIVQRIKDITISKPRGTKVMIDWSPAIENICYNFFSPANVEKFLRLFWACWYPNCPIIHKPSFAAEASSPILVGSMVLVGACLSPDASDRTHATVWFNSMEEVAFNDDILHDESIVLSGSMSNKTRICKRLEAIQAAYLVCLLQNWEGSKDSKQRIRRHRYTTLIGIARDFNFSQVTVKDLCVEHVSNFDWDSFIFLETLIRTGTFIFLLDSAFVVFHSSPPRMMLPELNIDLTCPDACFEATSAEECFILLYDFIQTENNRSNLNISTTLELLCRPDVNDWETLRHLSILNMFTIVTALHYLIFHFHTSFTDFSQATPVDLGLERWIWLWHQGACLHELQLRKFPSCETMWKRVGFMQHAPEYYLLSRIMLERWKANRDGHGSDGTSPSSWMNMVTKRQAPIKYDESEMGQFRELISSI</sequence>
<dbReference type="Proteomes" id="UP000738349">
    <property type="component" value="Unassembled WGS sequence"/>
</dbReference>
<evidence type="ECO:0000313" key="10">
    <source>
        <dbReference type="EMBL" id="KAH7161065.1"/>
    </source>
</evidence>
<dbReference type="Gene3D" id="4.10.240.10">
    <property type="entry name" value="Zn(2)-C6 fungal-type DNA-binding domain"/>
    <property type="match status" value="1"/>
</dbReference>
<evidence type="ECO:0000259" key="9">
    <source>
        <dbReference type="PROSITE" id="PS50157"/>
    </source>
</evidence>
<dbReference type="Pfam" id="PF04082">
    <property type="entry name" value="Fungal_trans"/>
    <property type="match status" value="1"/>
</dbReference>
<dbReference type="Gene3D" id="3.30.160.60">
    <property type="entry name" value="Classic Zinc Finger"/>
    <property type="match status" value="1"/>
</dbReference>
<keyword evidence="2" id="KW-0479">Metal-binding</keyword>
<dbReference type="InterPro" id="IPR013087">
    <property type="entry name" value="Znf_C2H2_type"/>
</dbReference>
<reference evidence="10" key="1">
    <citation type="journal article" date="2021" name="Nat. Commun.">
        <title>Genetic determinants of endophytism in the Arabidopsis root mycobiome.</title>
        <authorList>
            <person name="Mesny F."/>
            <person name="Miyauchi S."/>
            <person name="Thiergart T."/>
            <person name="Pickel B."/>
            <person name="Atanasova L."/>
            <person name="Karlsson M."/>
            <person name="Huettel B."/>
            <person name="Barry K.W."/>
            <person name="Haridas S."/>
            <person name="Chen C."/>
            <person name="Bauer D."/>
            <person name="Andreopoulos W."/>
            <person name="Pangilinan J."/>
            <person name="LaButti K."/>
            <person name="Riley R."/>
            <person name="Lipzen A."/>
            <person name="Clum A."/>
            <person name="Drula E."/>
            <person name="Henrissat B."/>
            <person name="Kohler A."/>
            <person name="Grigoriev I.V."/>
            <person name="Martin F.M."/>
            <person name="Hacquard S."/>
        </authorList>
    </citation>
    <scope>NUCLEOTIDE SEQUENCE</scope>
    <source>
        <strain evidence="10">MPI-CAGE-AT-0147</strain>
    </source>
</reference>
<dbReference type="CDD" id="cd00067">
    <property type="entry name" value="GAL4"/>
    <property type="match status" value="1"/>
</dbReference>
<protein>
    <submittedName>
        <fullName evidence="10">Uncharacterized protein</fullName>
    </submittedName>
</protein>
<evidence type="ECO:0000256" key="4">
    <source>
        <dbReference type="ARBA" id="ARBA00022771"/>
    </source>
</evidence>
<dbReference type="AlphaFoldDB" id="A0A9P9JJD6"/>
<dbReference type="GO" id="GO:0006351">
    <property type="term" value="P:DNA-templated transcription"/>
    <property type="evidence" value="ECO:0007669"/>
    <property type="project" value="InterPro"/>
</dbReference>
<evidence type="ECO:0000256" key="6">
    <source>
        <dbReference type="ARBA" id="ARBA00023242"/>
    </source>
</evidence>
<dbReference type="EMBL" id="JAGMUV010000004">
    <property type="protein sequence ID" value="KAH7161065.1"/>
    <property type="molecule type" value="Genomic_DNA"/>
</dbReference>
<proteinExistence type="predicted"/>
<dbReference type="GO" id="GO:0000785">
    <property type="term" value="C:chromatin"/>
    <property type="evidence" value="ECO:0007669"/>
    <property type="project" value="TreeGrafter"/>
</dbReference>
<comment type="caution">
    <text evidence="10">The sequence shown here is derived from an EMBL/GenBank/DDBJ whole genome shotgun (WGS) entry which is preliminary data.</text>
</comment>
<dbReference type="PROSITE" id="PS00028">
    <property type="entry name" value="ZINC_FINGER_C2H2_1"/>
    <property type="match status" value="1"/>
</dbReference>
<evidence type="ECO:0000259" key="8">
    <source>
        <dbReference type="PROSITE" id="PS50048"/>
    </source>
</evidence>
<dbReference type="SMART" id="SM00066">
    <property type="entry name" value="GAL4"/>
    <property type="match status" value="1"/>
</dbReference>
<accession>A0A9P9JJD6</accession>
<keyword evidence="4 7" id="KW-0863">Zinc-finger</keyword>
<dbReference type="GO" id="GO:0008270">
    <property type="term" value="F:zinc ion binding"/>
    <property type="evidence" value="ECO:0007669"/>
    <property type="project" value="UniProtKB-KW"/>
</dbReference>
<dbReference type="InterPro" id="IPR001138">
    <property type="entry name" value="Zn2Cys6_DnaBD"/>
</dbReference>
<dbReference type="SUPFAM" id="SSF57701">
    <property type="entry name" value="Zn2/Cys6 DNA-binding domain"/>
    <property type="match status" value="1"/>
</dbReference>
<dbReference type="OrthoDB" id="654211at2759"/>
<feature type="domain" description="C2H2-type" evidence="9">
    <location>
        <begin position="12"/>
        <end position="39"/>
    </location>
</feature>
<keyword evidence="3" id="KW-0677">Repeat</keyword>
<dbReference type="SUPFAM" id="SSF57667">
    <property type="entry name" value="beta-beta-alpha zinc fingers"/>
    <property type="match status" value="1"/>
</dbReference>
<dbReference type="GO" id="GO:0005634">
    <property type="term" value="C:nucleus"/>
    <property type="evidence" value="ECO:0007669"/>
    <property type="project" value="UniProtKB-SubCell"/>
</dbReference>
<keyword evidence="6" id="KW-0539">Nucleus</keyword>
<dbReference type="PANTHER" id="PTHR40626:SF3">
    <property type="entry name" value="TRANSCRIPTION FACTOR WITH C2H2 AND ZN(2)-CYS(6) DNA BINDING DOMAIN (EUROFUNG)-RELATED"/>
    <property type="match status" value="1"/>
</dbReference>
<evidence type="ECO:0000256" key="2">
    <source>
        <dbReference type="ARBA" id="ARBA00022723"/>
    </source>
</evidence>
<name>A0A9P9JJD6_9HYPO</name>
<dbReference type="PROSITE" id="PS50048">
    <property type="entry name" value="ZN2_CY6_FUNGAL_2"/>
    <property type="match status" value="1"/>
</dbReference>
<comment type="subcellular location">
    <subcellularLocation>
        <location evidence="1">Nucleus</location>
    </subcellularLocation>
</comment>
<dbReference type="GO" id="GO:0000978">
    <property type="term" value="F:RNA polymerase II cis-regulatory region sequence-specific DNA binding"/>
    <property type="evidence" value="ECO:0007669"/>
    <property type="project" value="InterPro"/>
</dbReference>
<evidence type="ECO:0000256" key="3">
    <source>
        <dbReference type="ARBA" id="ARBA00022737"/>
    </source>
</evidence>
<evidence type="ECO:0000256" key="5">
    <source>
        <dbReference type="ARBA" id="ARBA00022833"/>
    </source>
</evidence>
<dbReference type="InterPro" id="IPR036864">
    <property type="entry name" value="Zn2-C6_fun-type_DNA-bd_sf"/>
</dbReference>